<dbReference type="Gene3D" id="3.90.180.10">
    <property type="entry name" value="Medium-chain alcohol dehydrogenases, catalytic domain"/>
    <property type="match status" value="1"/>
</dbReference>
<evidence type="ECO:0000256" key="2">
    <source>
        <dbReference type="ARBA" id="ARBA00010371"/>
    </source>
</evidence>
<dbReference type="AlphaFoldDB" id="A0AA48RJC5"/>
<evidence type="ECO:0000256" key="1">
    <source>
        <dbReference type="ARBA" id="ARBA00004496"/>
    </source>
</evidence>
<keyword evidence="11" id="KW-1185">Reference proteome</keyword>
<comment type="similarity">
    <text evidence="2 8">Belongs to the zinc-containing alcohol dehydrogenase family. Quinone oxidoreductase subfamily.</text>
</comment>
<evidence type="ECO:0000256" key="7">
    <source>
        <dbReference type="ARBA" id="ARBA00022990"/>
    </source>
</evidence>
<dbReference type="PANTHER" id="PTHR44154">
    <property type="entry name" value="QUINONE OXIDOREDUCTASE"/>
    <property type="match status" value="1"/>
</dbReference>
<dbReference type="EMBL" id="OY569118">
    <property type="protein sequence ID" value="CAJ1004439.1"/>
    <property type="molecule type" value="Genomic_DNA"/>
</dbReference>
<comment type="subunit">
    <text evidence="3">Homotetramer.</text>
</comment>
<dbReference type="InterPro" id="IPR013154">
    <property type="entry name" value="ADH-like_N"/>
</dbReference>
<accession>A0AA48RJC5</accession>
<evidence type="ECO:0000256" key="6">
    <source>
        <dbReference type="ARBA" id="ARBA00022884"/>
    </source>
</evidence>
<keyword evidence="8" id="KW-0862">Zinc</keyword>
<keyword evidence="7" id="KW-0007">Acetylation</keyword>
<evidence type="ECO:0000313" key="10">
    <source>
        <dbReference type="EMBL" id="CAJ1004439.1"/>
    </source>
</evidence>
<dbReference type="Pfam" id="PF08240">
    <property type="entry name" value="ADH_N"/>
    <property type="match status" value="1"/>
</dbReference>
<dbReference type="SUPFAM" id="SSF50129">
    <property type="entry name" value="GroES-like"/>
    <property type="match status" value="1"/>
</dbReference>
<dbReference type="PROSITE" id="PS01162">
    <property type="entry name" value="QOR_ZETA_CRYSTAL"/>
    <property type="match status" value="1"/>
</dbReference>
<dbReference type="PANTHER" id="PTHR44154:SF1">
    <property type="entry name" value="QUINONE OXIDOREDUCTASE"/>
    <property type="match status" value="1"/>
</dbReference>
<dbReference type="SUPFAM" id="SSF51735">
    <property type="entry name" value="NAD(P)-binding Rossmann-fold domains"/>
    <property type="match status" value="1"/>
</dbReference>
<dbReference type="RefSeq" id="WP_029098111.1">
    <property type="nucleotide sequence ID" value="NZ_OY569118.1"/>
</dbReference>
<dbReference type="NCBIfam" id="TIGR02817">
    <property type="entry name" value="adh_fam_1"/>
    <property type="match status" value="1"/>
</dbReference>
<organism evidence="10 11">
    <name type="scientific">Brevibacillus aydinogluensis</name>
    <dbReference type="NCBI Taxonomy" id="927786"/>
    <lineage>
        <taxon>Bacteria</taxon>
        <taxon>Bacillati</taxon>
        <taxon>Bacillota</taxon>
        <taxon>Bacilli</taxon>
        <taxon>Bacillales</taxon>
        <taxon>Paenibacillaceae</taxon>
        <taxon>Brevibacillus</taxon>
    </lineage>
</organism>
<keyword evidence="8" id="KW-0560">Oxidoreductase</keyword>
<evidence type="ECO:0000256" key="8">
    <source>
        <dbReference type="RuleBase" id="RU364000"/>
    </source>
</evidence>
<proteinExistence type="inferred from homology"/>
<evidence type="ECO:0000256" key="4">
    <source>
        <dbReference type="ARBA" id="ARBA00022490"/>
    </source>
</evidence>
<dbReference type="GO" id="GO:0016491">
    <property type="term" value="F:oxidoreductase activity"/>
    <property type="evidence" value="ECO:0007669"/>
    <property type="project" value="UniProtKB-KW"/>
</dbReference>
<comment type="subcellular location">
    <subcellularLocation>
        <location evidence="1">Cytoplasm</location>
    </subcellularLocation>
</comment>
<dbReference type="InterPro" id="IPR051603">
    <property type="entry name" value="Zinc-ADH_QOR/CCCR"/>
</dbReference>
<reference evidence="10" key="1">
    <citation type="submission" date="2023-07" db="EMBL/GenBank/DDBJ databases">
        <authorList>
            <person name="Ivanov I."/>
            <person name="Teneva D."/>
            <person name="Stoikov I."/>
        </authorList>
    </citation>
    <scope>NUCLEOTIDE SEQUENCE</scope>
    <source>
        <strain evidence="10">4475</strain>
    </source>
</reference>
<dbReference type="InterPro" id="IPR011032">
    <property type="entry name" value="GroES-like_sf"/>
</dbReference>
<dbReference type="InterPro" id="IPR002364">
    <property type="entry name" value="Quin_OxRdtase/zeta-crystal_CS"/>
</dbReference>
<dbReference type="InterPro" id="IPR014182">
    <property type="entry name" value="ADH_Zn_typ-1"/>
</dbReference>
<protein>
    <recommendedName>
        <fullName evidence="8">Zinc-type alcohol dehydrogenase-like protein</fullName>
    </recommendedName>
</protein>
<dbReference type="InterPro" id="IPR020843">
    <property type="entry name" value="ER"/>
</dbReference>
<evidence type="ECO:0000256" key="5">
    <source>
        <dbReference type="ARBA" id="ARBA00022857"/>
    </source>
</evidence>
<keyword evidence="6" id="KW-0694">RNA-binding</keyword>
<dbReference type="KEGG" id="bayd:BSPP4475_19295"/>
<dbReference type="Pfam" id="PF00107">
    <property type="entry name" value="ADH_zinc_N"/>
    <property type="match status" value="1"/>
</dbReference>
<dbReference type="InterPro" id="IPR013149">
    <property type="entry name" value="ADH-like_C"/>
</dbReference>
<dbReference type="GO" id="GO:0003723">
    <property type="term" value="F:RNA binding"/>
    <property type="evidence" value="ECO:0007669"/>
    <property type="project" value="UniProtKB-KW"/>
</dbReference>
<evidence type="ECO:0000313" key="11">
    <source>
        <dbReference type="Proteomes" id="UP001189619"/>
    </source>
</evidence>
<evidence type="ECO:0000256" key="3">
    <source>
        <dbReference type="ARBA" id="ARBA00011881"/>
    </source>
</evidence>
<dbReference type="Proteomes" id="UP001189619">
    <property type="component" value="Chromosome"/>
</dbReference>
<keyword evidence="5" id="KW-0521">NADP</keyword>
<evidence type="ECO:0000259" key="9">
    <source>
        <dbReference type="SMART" id="SM00829"/>
    </source>
</evidence>
<keyword evidence="8" id="KW-0479">Metal-binding</keyword>
<name>A0AA48RJC5_9BACL</name>
<feature type="domain" description="Enoyl reductase (ER)" evidence="9">
    <location>
        <begin position="18"/>
        <end position="340"/>
    </location>
</feature>
<dbReference type="InterPro" id="IPR036291">
    <property type="entry name" value="NAD(P)-bd_dom_sf"/>
</dbReference>
<dbReference type="CDD" id="cd08252">
    <property type="entry name" value="AL_MDR"/>
    <property type="match status" value="1"/>
</dbReference>
<dbReference type="Gene3D" id="3.40.50.720">
    <property type="entry name" value="NAD(P)-binding Rossmann-like Domain"/>
    <property type="match status" value="1"/>
</dbReference>
<keyword evidence="4" id="KW-0963">Cytoplasm</keyword>
<gene>
    <name evidence="10" type="ORF">BSPP4475_19295</name>
</gene>
<dbReference type="SMART" id="SM00829">
    <property type="entry name" value="PKS_ER"/>
    <property type="match status" value="1"/>
</dbReference>
<sequence length="344" mass="37547">MSKNTMKAVGFYNYLPIDHPESLMDVEIDRPVPTGRDLLVKVHAISVNPVDTKVRKPKSQVESSPRVIGWDVAGIVEEVGPDVTLFKPGDAVYYAGSITRPGGNSEFHLVDERIVGRKPTSLDFAEAAALPLTGITAWEALHDRLGISKDADQNAGKTILIIGAAGGVGSIATQLAKHAGLSVIGTASRPESVKWVKELGADAVINHFEPFVPQLQALGYSHVDYIFCLNTTEKHWKNMIDAIAPQGKICSIVETDEPVNISLLQQKSVTFVYELMFTRPMFQTEDMIEQHHLLNALADLIDQGVIRTTATEKLSPINAANLRKAHALIESGRMIGKVVLEHFS</sequence>
<dbReference type="GO" id="GO:0005737">
    <property type="term" value="C:cytoplasm"/>
    <property type="evidence" value="ECO:0007669"/>
    <property type="project" value="UniProtKB-SubCell"/>
</dbReference>
<dbReference type="GO" id="GO:0008270">
    <property type="term" value="F:zinc ion binding"/>
    <property type="evidence" value="ECO:0007669"/>
    <property type="project" value="InterPro"/>
</dbReference>